<sequence>MSRVMVHSARYRRSRPASNPLHLAQSRIPMIEPQFLTPRKRQRLESPEPNGTSQPISKKQRLSHPSGYQPPAAFWDNLSKIWLTKRALRELNRRNAEVAPSVSRLSHRRGRRPITRNCIAKSKRNCQTAQYAADYLRYCGPKTLKDIKLFARLGGPDLSDLRNYPEPIRPSHHAMSSSQSSSRSRQRGSATTSSTKPTTNTTKTKSTGVYDRDFQQHIIDHDVYPHGYRHPDGSVPAKPNNHGEVNQILAQPRPSLSPSIFNDEEFEKFVQADADAAKEKQVSESVIPIIEGKIGDTKCRSGGIPFTNLDPLTDGTLKSGNPDIYYGARPEQLSRKVRDDLSSRIIPSTQHDLPMAPNFFLAAKGPDGSLAVAGRQACYDGALGARGMHSLQSYGQDEPVYYNNASTITSIYHGGHLKMYTSHVAPPRSPGGRPEYYMHQLKGWSMTGDLETFRQGASAYRNARDWAEKQRDEAIMQANERANPVEAEAPAGDAGASPASSFVTAVSETEAYTMSHESRTSLDDGSNIQGDFEESDSSIENLADYTLPVKRSGRPSKRPQTQPKRRNTNVTTRQSENWSWTNGKFQCYKGQGLIKEQNDTPADVWVYFDQGWPGQGEKKWRLWRSATRETLYS</sequence>
<feature type="compositionally biased region" description="Low complexity" evidence="1">
    <location>
        <begin position="176"/>
        <end position="207"/>
    </location>
</feature>
<feature type="region of interest" description="Disordered" evidence="1">
    <location>
        <begin position="1"/>
        <end position="21"/>
    </location>
</feature>
<protein>
    <submittedName>
        <fullName evidence="2">Uncharacterized protein</fullName>
    </submittedName>
</protein>
<name>A0A2V1D831_9PLEO</name>
<feature type="region of interest" description="Disordered" evidence="1">
    <location>
        <begin position="512"/>
        <end position="576"/>
    </location>
</feature>
<dbReference type="AlphaFoldDB" id="A0A2V1D831"/>
<evidence type="ECO:0000313" key="3">
    <source>
        <dbReference type="Proteomes" id="UP000244855"/>
    </source>
</evidence>
<dbReference type="STRING" id="97972.A0A2V1D831"/>
<keyword evidence="3" id="KW-1185">Reference proteome</keyword>
<dbReference type="OrthoDB" id="5336565at2759"/>
<proteinExistence type="predicted"/>
<evidence type="ECO:0000313" key="2">
    <source>
        <dbReference type="EMBL" id="PVH94218.1"/>
    </source>
</evidence>
<organism evidence="2 3">
    <name type="scientific">Periconia macrospinosa</name>
    <dbReference type="NCBI Taxonomy" id="97972"/>
    <lineage>
        <taxon>Eukaryota</taxon>
        <taxon>Fungi</taxon>
        <taxon>Dikarya</taxon>
        <taxon>Ascomycota</taxon>
        <taxon>Pezizomycotina</taxon>
        <taxon>Dothideomycetes</taxon>
        <taxon>Pleosporomycetidae</taxon>
        <taxon>Pleosporales</taxon>
        <taxon>Massarineae</taxon>
        <taxon>Periconiaceae</taxon>
        <taxon>Periconia</taxon>
    </lineage>
</organism>
<feature type="compositionally biased region" description="Basic residues" evidence="1">
    <location>
        <begin position="551"/>
        <end position="567"/>
    </location>
</feature>
<gene>
    <name evidence="2" type="ORF">DM02DRAFT_618786</name>
</gene>
<dbReference type="EMBL" id="KZ805545">
    <property type="protein sequence ID" value="PVH94218.1"/>
    <property type="molecule type" value="Genomic_DNA"/>
</dbReference>
<feature type="region of interest" description="Disordered" evidence="1">
    <location>
        <begin position="38"/>
        <end position="68"/>
    </location>
</feature>
<dbReference type="Proteomes" id="UP000244855">
    <property type="component" value="Unassembled WGS sequence"/>
</dbReference>
<feature type="region of interest" description="Disordered" evidence="1">
    <location>
        <begin position="159"/>
        <end position="207"/>
    </location>
</feature>
<evidence type="ECO:0000256" key="1">
    <source>
        <dbReference type="SAM" id="MobiDB-lite"/>
    </source>
</evidence>
<reference evidence="2 3" key="1">
    <citation type="journal article" date="2018" name="Sci. Rep.">
        <title>Comparative genomics provides insights into the lifestyle and reveals functional heterogeneity of dark septate endophytic fungi.</title>
        <authorList>
            <person name="Knapp D.G."/>
            <person name="Nemeth J.B."/>
            <person name="Barry K."/>
            <person name="Hainaut M."/>
            <person name="Henrissat B."/>
            <person name="Johnson J."/>
            <person name="Kuo A."/>
            <person name="Lim J.H.P."/>
            <person name="Lipzen A."/>
            <person name="Nolan M."/>
            <person name="Ohm R.A."/>
            <person name="Tamas L."/>
            <person name="Grigoriev I.V."/>
            <person name="Spatafora J.W."/>
            <person name="Nagy L.G."/>
            <person name="Kovacs G.M."/>
        </authorList>
    </citation>
    <scope>NUCLEOTIDE SEQUENCE [LARGE SCALE GENOMIC DNA]</scope>
    <source>
        <strain evidence="2 3">DSE2036</strain>
    </source>
</reference>
<accession>A0A2V1D831</accession>